<dbReference type="Proteomes" id="UP001629113">
    <property type="component" value="Unassembled WGS sequence"/>
</dbReference>
<organism evidence="2 3">
    <name type="scientific">Phlyctema vagabunda</name>
    <dbReference type="NCBI Taxonomy" id="108571"/>
    <lineage>
        <taxon>Eukaryota</taxon>
        <taxon>Fungi</taxon>
        <taxon>Dikarya</taxon>
        <taxon>Ascomycota</taxon>
        <taxon>Pezizomycotina</taxon>
        <taxon>Leotiomycetes</taxon>
        <taxon>Helotiales</taxon>
        <taxon>Dermateaceae</taxon>
        <taxon>Phlyctema</taxon>
    </lineage>
</organism>
<protein>
    <recommendedName>
        <fullName evidence="1">BTB domain-containing protein</fullName>
    </recommendedName>
</protein>
<dbReference type="InterPro" id="IPR011333">
    <property type="entry name" value="SKP1/BTB/POZ_sf"/>
</dbReference>
<evidence type="ECO:0000259" key="1">
    <source>
        <dbReference type="PROSITE" id="PS50097"/>
    </source>
</evidence>
<accession>A0ABR4PEI7</accession>
<gene>
    <name evidence="2" type="ORF">PVAG01_05881</name>
</gene>
<sequence length="227" mass="26089">MLSTGAPKSTTPSSAVLDLLDEMKITLQVGERTFHTTRDTLVEKSDFFAALLSGRWDNRQRDGSYFIDADAHLFEHILQYLRRGVFPIFFDDARGHDHVRYLALLEEAKYFQIARLEAWLRNKTYLRAVRVQYTASQPVSLANNTVTSERQLEHHVQWKNKDVYVCPRGIEVHRGNASACGRQCKSVQASLNRGPEYEKEQCVKHMVIEKTILFDDALCVDTPDLEL</sequence>
<dbReference type="SMART" id="SM00225">
    <property type="entry name" value="BTB"/>
    <property type="match status" value="1"/>
</dbReference>
<evidence type="ECO:0000313" key="2">
    <source>
        <dbReference type="EMBL" id="KAL3421725.1"/>
    </source>
</evidence>
<dbReference type="PANTHER" id="PTHR11145:SF8">
    <property type="entry name" value="RE57120P"/>
    <property type="match status" value="1"/>
</dbReference>
<evidence type="ECO:0000313" key="3">
    <source>
        <dbReference type="Proteomes" id="UP001629113"/>
    </source>
</evidence>
<dbReference type="PROSITE" id="PS50097">
    <property type="entry name" value="BTB"/>
    <property type="match status" value="1"/>
</dbReference>
<dbReference type="InterPro" id="IPR000210">
    <property type="entry name" value="BTB/POZ_dom"/>
</dbReference>
<dbReference type="PANTHER" id="PTHR11145">
    <property type="entry name" value="BTB/POZ DOMAIN-CONTAINING ADAPTER FOR CUL3-MEDIATED RHOA DEGRADATION PROTEIN FAMILY MEMBER"/>
    <property type="match status" value="1"/>
</dbReference>
<proteinExistence type="predicted"/>
<dbReference type="InterPro" id="IPR045068">
    <property type="entry name" value="BACURD1-3"/>
</dbReference>
<dbReference type="Pfam" id="PF02214">
    <property type="entry name" value="BTB_2"/>
    <property type="match status" value="1"/>
</dbReference>
<dbReference type="Gene3D" id="3.30.710.10">
    <property type="entry name" value="Potassium Channel Kv1.1, Chain A"/>
    <property type="match status" value="1"/>
</dbReference>
<keyword evidence="3" id="KW-1185">Reference proteome</keyword>
<comment type="caution">
    <text evidence="2">The sequence shown here is derived from an EMBL/GenBank/DDBJ whole genome shotgun (WGS) entry which is preliminary data.</text>
</comment>
<feature type="domain" description="BTB" evidence="1">
    <location>
        <begin position="23"/>
        <end position="84"/>
    </location>
</feature>
<dbReference type="InterPro" id="IPR003131">
    <property type="entry name" value="T1-type_BTB"/>
</dbReference>
<dbReference type="EMBL" id="JBFCZG010000005">
    <property type="protein sequence ID" value="KAL3421725.1"/>
    <property type="molecule type" value="Genomic_DNA"/>
</dbReference>
<dbReference type="SUPFAM" id="SSF54695">
    <property type="entry name" value="POZ domain"/>
    <property type="match status" value="1"/>
</dbReference>
<name>A0ABR4PEI7_9HELO</name>
<reference evidence="2 3" key="1">
    <citation type="submission" date="2024-06" db="EMBL/GenBank/DDBJ databases">
        <title>Complete genome of Phlyctema vagabunda strain 19-DSS-EL-015.</title>
        <authorList>
            <person name="Fiorenzani C."/>
        </authorList>
    </citation>
    <scope>NUCLEOTIDE SEQUENCE [LARGE SCALE GENOMIC DNA]</scope>
    <source>
        <strain evidence="2 3">19-DSS-EL-015</strain>
    </source>
</reference>